<evidence type="ECO:0000313" key="4">
    <source>
        <dbReference type="Proteomes" id="UP000319769"/>
    </source>
</evidence>
<proteinExistence type="inferred from homology"/>
<gene>
    <name evidence="3" type="ORF">FPZ12_003770</name>
</gene>
<feature type="domain" description="Ketoreductase" evidence="2">
    <location>
        <begin position="3"/>
        <end position="184"/>
    </location>
</feature>
<evidence type="ECO:0000259" key="2">
    <source>
        <dbReference type="SMART" id="SM00822"/>
    </source>
</evidence>
<dbReference type="Gene3D" id="3.40.50.720">
    <property type="entry name" value="NAD(P)-binding Rossmann-like Domain"/>
    <property type="match status" value="1"/>
</dbReference>
<dbReference type="SUPFAM" id="SSF51735">
    <property type="entry name" value="NAD(P)-binding Rossmann-fold domains"/>
    <property type="match status" value="1"/>
</dbReference>
<dbReference type="InterPro" id="IPR036291">
    <property type="entry name" value="NAD(P)-bd_dom_sf"/>
</dbReference>
<evidence type="ECO:0000313" key="3">
    <source>
        <dbReference type="EMBL" id="KAA9166078.1"/>
    </source>
</evidence>
<accession>A0A5N0VK52</accession>
<evidence type="ECO:0000256" key="1">
    <source>
        <dbReference type="ARBA" id="ARBA00006484"/>
    </source>
</evidence>
<dbReference type="PANTHER" id="PTHR42879:SF2">
    <property type="entry name" value="3-OXOACYL-[ACYL-CARRIER-PROTEIN] REDUCTASE FABG"/>
    <property type="match status" value="1"/>
</dbReference>
<protein>
    <submittedName>
        <fullName evidence="3">SDR family oxidoreductase</fullName>
    </submittedName>
</protein>
<sequence>MTRTALISGAGRGIGASVARALARRRYHVVVNYHSDQRSARQVVADIEAFGGTADLARADVREADDVAALVGDVVARHGRIDALVCNANVPPPFGSVETMPWPDFRDKIEGELAAAFHLTQRVLPVMRGQHAGRIVYVSSQSSESTRPGAIAHASAKAALDAFARHVAAEAGRHGIGVNVIAPAAVRTDATAATLTGEQVAARAARSVLGRILEPDDVAAVVAAVVDTDLAALSATRIPVDAGYRVLTEP</sequence>
<reference evidence="3" key="1">
    <citation type="submission" date="2019-09" db="EMBL/GenBank/DDBJ databases">
        <authorList>
            <person name="Teo W.F.A."/>
            <person name="Duangmal K."/>
        </authorList>
    </citation>
    <scope>NUCLEOTIDE SEQUENCE [LARGE SCALE GENOMIC DNA]</scope>
    <source>
        <strain evidence="3">K81G1</strain>
    </source>
</reference>
<dbReference type="PANTHER" id="PTHR42879">
    <property type="entry name" value="3-OXOACYL-(ACYL-CARRIER-PROTEIN) REDUCTASE"/>
    <property type="match status" value="1"/>
</dbReference>
<dbReference type="InterPro" id="IPR002347">
    <property type="entry name" value="SDR_fam"/>
</dbReference>
<dbReference type="Pfam" id="PF13561">
    <property type="entry name" value="adh_short_C2"/>
    <property type="match status" value="1"/>
</dbReference>
<keyword evidence="4" id="KW-1185">Reference proteome</keyword>
<dbReference type="OrthoDB" id="286404at2"/>
<dbReference type="InterPro" id="IPR050259">
    <property type="entry name" value="SDR"/>
</dbReference>
<dbReference type="PRINTS" id="PR00080">
    <property type="entry name" value="SDRFAMILY"/>
</dbReference>
<organism evidence="3 4">
    <name type="scientific">Amycolatopsis acidicola</name>
    <dbReference type="NCBI Taxonomy" id="2596893"/>
    <lineage>
        <taxon>Bacteria</taxon>
        <taxon>Bacillati</taxon>
        <taxon>Actinomycetota</taxon>
        <taxon>Actinomycetes</taxon>
        <taxon>Pseudonocardiales</taxon>
        <taxon>Pseudonocardiaceae</taxon>
        <taxon>Amycolatopsis</taxon>
    </lineage>
</organism>
<dbReference type="RefSeq" id="WP_144745559.1">
    <property type="nucleotide sequence ID" value="NZ_VMNW02000003.1"/>
</dbReference>
<dbReference type="AlphaFoldDB" id="A0A5N0VK52"/>
<dbReference type="EMBL" id="VMNW02000003">
    <property type="protein sequence ID" value="KAA9166078.1"/>
    <property type="molecule type" value="Genomic_DNA"/>
</dbReference>
<dbReference type="SMART" id="SM00822">
    <property type="entry name" value="PKS_KR"/>
    <property type="match status" value="1"/>
</dbReference>
<dbReference type="PRINTS" id="PR00081">
    <property type="entry name" value="GDHRDH"/>
</dbReference>
<dbReference type="Proteomes" id="UP000319769">
    <property type="component" value="Unassembled WGS sequence"/>
</dbReference>
<comment type="caution">
    <text evidence="3">The sequence shown here is derived from an EMBL/GenBank/DDBJ whole genome shotgun (WGS) entry which is preliminary data.</text>
</comment>
<comment type="similarity">
    <text evidence="1">Belongs to the short-chain dehydrogenases/reductases (SDR) family.</text>
</comment>
<dbReference type="InterPro" id="IPR057326">
    <property type="entry name" value="KR_dom"/>
</dbReference>
<name>A0A5N0VK52_9PSEU</name>